<keyword evidence="3" id="KW-1185">Reference proteome</keyword>
<dbReference type="Proteomes" id="UP001596180">
    <property type="component" value="Unassembled WGS sequence"/>
</dbReference>
<evidence type="ECO:0000256" key="1">
    <source>
        <dbReference type="SAM" id="Phobius"/>
    </source>
</evidence>
<keyword evidence="1" id="KW-1133">Transmembrane helix</keyword>
<keyword evidence="1" id="KW-0812">Transmembrane</keyword>
<evidence type="ECO:0000313" key="3">
    <source>
        <dbReference type="Proteomes" id="UP001596180"/>
    </source>
</evidence>
<dbReference type="RefSeq" id="WP_381359152.1">
    <property type="nucleotide sequence ID" value="NZ_JBHSOA010000009.1"/>
</dbReference>
<organism evidence="2 3">
    <name type="scientific">Streptomyces chlorus</name>
    <dbReference type="NCBI Taxonomy" id="887452"/>
    <lineage>
        <taxon>Bacteria</taxon>
        <taxon>Bacillati</taxon>
        <taxon>Actinomycetota</taxon>
        <taxon>Actinomycetes</taxon>
        <taxon>Kitasatosporales</taxon>
        <taxon>Streptomycetaceae</taxon>
        <taxon>Streptomyces</taxon>
    </lineage>
</organism>
<reference evidence="3" key="1">
    <citation type="journal article" date="2019" name="Int. J. Syst. Evol. Microbiol.">
        <title>The Global Catalogue of Microorganisms (GCM) 10K type strain sequencing project: providing services to taxonomists for standard genome sequencing and annotation.</title>
        <authorList>
            <consortium name="The Broad Institute Genomics Platform"/>
            <consortium name="The Broad Institute Genome Sequencing Center for Infectious Disease"/>
            <person name="Wu L."/>
            <person name="Ma J."/>
        </authorList>
    </citation>
    <scope>NUCLEOTIDE SEQUENCE [LARGE SCALE GENOMIC DNA]</scope>
    <source>
        <strain evidence="3">JCM 10411</strain>
    </source>
</reference>
<accession>A0ABW1DTY0</accession>
<dbReference type="EMBL" id="JBHSOA010000009">
    <property type="protein sequence ID" value="MFC5851418.1"/>
    <property type="molecule type" value="Genomic_DNA"/>
</dbReference>
<name>A0ABW1DTY0_9ACTN</name>
<sequence>MSRSSEYARNAARFWNEHHQAPFPAGLRGAEFAETDMVLLDAETAGCIFAFLGLAAALCRHRRLLTLTM</sequence>
<keyword evidence="1" id="KW-0472">Membrane</keyword>
<feature type="transmembrane region" description="Helical" evidence="1">
    <location>
        <begin position="37"/>
        <end position="59"/>
    </location>
</feature>
<evidence type="ECO:0000313" key="2">
    <source>
        <dbReference type="EMBL" id="MFC5851418.1"/>
    </source>
</evidence>
<comment type="caution">
    <text evidence="2">The sequence shown here is derived from an EMBL/GenBank/DDBJ whole genome shotgun (WGS) entry which is preliminary data.</text>
</comment>
<protein>
    <submittedName>
        <fullName evidence="2">Uncharacterized protein</fullName>
    </submittedName>
</protein>
<gene>
    <name evidence="2" type="ORF">ACFPZI_06080</name>
</gene>
<proteinExistence type="predicted"/>